<dbReference type="SUPFAM" id="SSF51161">
    <property type="entry name" value="Trimeric LpxA-like enzymes"/>
    <property type="match status" value="1"/>
</dbReference>
<keyword evidence="3" id="KW-0012">Acyltransferase</keyword>
<proteinExistence type="predicted"/>
<keyword evidence="1 4" id="KW-0808">Transferase</keyword>
<dbReference type="InterPro" id="IPR051159">
    <property type="entry name" value="Hexapeptide_acetyltransf"/>
</dbReference>
<dbReference type="InterPro" id="IPR011004">
    <property type="entry name" value="Trimer_LpxA-like_sf"/>
</dbReference>
<evidence type="ECO:0000313" key="4">
    <source>
        <dbReference type="EMBL" id="SEW03204.1"/>
    </source>
</evidence>
<dbReference type="InterPro" id="IPR001451">
    <property type="entry name" value="Hexapep"/>
</dbReference>
<name>A0A1I0NPI9_9BACT</name>
<dbReference type="AlphaFoldDB" id="A0A1I0NPI9"/>
<dbReference type="PANTHER" id="PTHR23416:SF78">
    <property type="entry name" value="LIPOPOLYSACCHARIDE BIOSYNTHESIS O-ACETYL TRANSFERASE WBBJ-RELATED"/>
    <property type="match status" value="1"/>
</dbReference>
<keyword evidence="5" id="KW-1185">Reference proteome</keyword>
<evidence type="ECO:0000313" key="5">
    <source>
        <dbReference type="Proteomes" id="UP000199310"/>
    </source>
</evidence>
<dbReference type="Gene3D" id="2.160.10.10">
    <property type="entry name" value="Hexapeptide repeat proteins"/>
    <property type="match status" value="1"/>
</dbReference>
<evidence type="ECO:0000256" key="3">
    <source>
        <dbReference type="ARBA" id="ARBA00023315"/>
    </source>
</evidence>
<dbReference type="GO" id="GO:0016746">
    <property type="term" value="F:acyltransferase activity"/>
    <property type="evidence" value="ECO:0007669"/>
    <property type="project" value="UniProtKB-KW"/>
</dbReference>
<dbReference type="PROSITE" id="PS00101">
    <property type="entry name" value="HEXAPEP_TRANSFERASES"/>
    <property type="match status" value="1"/>
</dbReference>
<dbReference type="EMBL" id="FOJG01000001">
    <property type="protein sequence ID" value="SEW03204.1"/>
    <property type="molecule type" value="Genomic_DNA"/>
</dbReference>
<protein>
    <submittedName>
        <fullName evidence="4">Lipopolysaccharide O-acetyltransferase</fullName>
    </submittedName>
</protein>
<organism evidence="4 5">
    <name type="scientific">Chitinophaga arvensicola</name>
    <dbReference type="NCBI Taxonomy" id="29529"/>
    <lineage>
        <taxon>Bacteria</taxon>
        <taxon>Pseudomonadati</taxon>
        <taxon>Bacteroidota</taxon>
        <taxon>Chitinophagia</taxon>
        <taxon>Chitinophagales</taxon>
        <taxon>Chitinophagaceae</taxon>
        <taxon>Chitinophaga</taxon>
    </lineage>
</organism>
<dbReference type="STRING" id="29529.SAMN04488122_0292"/>
<dbReference type="InterPro" id="IPR018357">
    <property type="entry name" value="Hexapep_transf_CS"/>
</dbReference>
<dbReference type="PANTHER" id="PTHR23416">
    <property type="entry name" value="SIALIC ACID SYNTHASE-RELATED"/>
    <property type="match status" value="1"/>
</dbReference>
<sequence length="199" mass="21840">MTLFTKYGILGSYRLLMSIIRTRAFYRPARLIRFPFEIRNKRYIKIGKGLTTGRYCRLEAHPLSASQSACITIGDNVQINDAVHIVGSVGVTIGNNVLLASKIFISDLNHGNYSGAGIHDSPESIPKDRPLGHKPVVIEDNVWIGEFVSVLPGVTIGKGAIIGTMSVVTKDIPAYTIAVGSPAKVIKKFNFESQQWQKI</sequence>
<reference evidence="5" key="1">
    <citation type="submission" date="2016-10" db="EMBL/GenBank/DDBJ databases">
        <authorList>
            <person name="Varghese N."/>
            <person name="Submissions S."/>
        </authorList>
    </citation>
    <scope>NUCLEOTIDE SEQUENCE [LARGE SCALE GENOMIC DNA]</scope>
    <source>
        <strain evidence="5">DSM 3695</strain>
    </source>
</reference>
<evidence type="ECO:0000256" key="2">
    <source>
        <dbReference type="ARBA" id="ARBA00022737"/>
    </source>
</evidence>
<accession>A0A1I0NPI9</accession>
<evidence type="ECO:0000256" key="1">
    <source>
        <dbReference type="ARBA" id="ARBA00022679"/>
    </source>
</evidence>
<keyword evidence="2" id="KW-0677">Repeat</keyword>
<dbReference type="Proteomes" id="UP000199310">
    <property type="component" value="Unassembled WGS sequence"/>
</dbReference>
<dbReference type="CDD" id="cd04647">
    <property type="entry name" value="LbH_MAT_like"/>
    <property type="match status" value="1"/>
</dbReference>
<gene>
    <name evidence="4" type="ORF">SAMN04488122_0292</name>
</gene>
<dbReference type="Pfam" id="PF00132">
    <property type="entry name" value="Hexapep"/>
    <property type="match status" value="1"/>
</dbReference>